<evidence type="ECO:0000256" key="5">
    <source>
        <dbReference type="ARBA" id="ARBA00023239"/>
    </source>
</evidence>
<evidence type="ECO:0000256" key="7">
    <source>
        <dbReference type="HAMAP-Rule" id="MF_01224"/>
    </source>
</evidence>
<evidence type="ECO:0000256" key="1">
    <source>
        <dbReference type="ARBA" id="ARBA00001637"/>
    </source>
</evidence>
<dbReference type="EMBL" id="CP058350">
    <property type="protein sequence ID" value="QLF70384.1"/>
    <property type="molecule type" value="Genomic_DNA"/>
</dbReference>
<comment type="function">
    <text evidence="6 7">Catalyzes the conversion of (8S)-3',8-cyclo-7,8-dihydroguanosine 5'-triphosphate to cyclic pyranopterin monophosphate (cPMP).</text>
</comment>
<feature type="active site" evidence="7">
    <location>
        <position position="133"/>
    </location>
</feature>
<dbReference type="InterPro" id="IPR002820">
    <property type="entry name" value="Mopterin_CF_biosynth-C_dom"/>
</dbReference>
<accession>A0ABX6QP68</accession>
<sequence length="166" mass="17409">MTEADRPSLTHIGASGEAHMVDVADKAETVRIAVAEGHVRMAKETLAIIREGNAKKGDVIATARIAGIMAAKQTANLIPLCHPLMLSKITVEITENATLPGLDVVATVKLTGKTGVEMEALTAVSVACLTIYDMAKAVDKTMEIGGIRLLEKSGGKSGHFRHPEAG</sequence>
<dbReference type="InterPro" id="IPR036522">
    <property type="entry name" value="MoaC_sf"/>
</dbReference>
<evidence type="ECO:0000256" key="6">
    <source>
        <dbReference type="ARBA" id="ARBA00055087"/>
    </source>
</evidence>
<evidence type="ECO:0000256" key="4">
    <source>
        <dbReference type="ARBA" id="ARBA00023150"/>
    </source>
</evidence>
<dbReference type="InterPro" id="IPR050105">
    <property type="entry name" value="MoCo_biosynth_MoaA/MoaC"/>
</dbReference>
<reference evidence="9 10" key="1">
    <citation type="submission" date="2020-06" db="EMBL/GenBank/DDBJ databases">
        <title>Genome sequence of Rhizobium sp strain ADMK78.</title>
        <authorList>
            <person name="Rahi P."/>
        </authorList>
    </citation>
    <scope>NUCLEOTIDE SEQUENCE [LARGE SCALE GENOMIC DNA]</scope>
    <source>
        <strain evidence="9 10">ADMK78</strain>
    </source>
</reference>
<dbReference type="InterPro" id="IPR023045">
    <property type="entry name" value="MoaC"/>
</dbReference>
<gene>
    <name evidence="7 9" type="primary">moaC</name>
    <name evidence="9" type="ORF">FE840_013035</name>
</gene>
<evidence type="ECO:0000313" key="9">
    <source>
        <dbReference type="EMBL" id="QLF70384.1"/>
    </source>
</evidence>
<comment type="subunit">
    <text evidence="7">Homohexamer; trimer of dimers.</text>
</comment>
<dbReference type="NCBIfam" id="NF006870">
    <property type="entry name" value="PRK09364.1"/>
    <property type="match status" value="1"/>
</dbReference>
<protein>
    <recommendedName>
        <fullName evidence="3 7">Cyclic pyranopterin monophosphate synthase</fullName>
        <ecNumber evidence="3 7">4.6.1.17</ecNumber>
    </recommendedName>
    <alternativeName>
        <fullName evidence="7">Molybdenum cofactor biosynthesis protein C</fullName>
    </alternativeName>
</protein>
<evidence type="ECO:0000256" key="2">
    <source>
        <dbReference type="ARBA" id="ARBA00005046"/>
    </source>
</evidence>
<organism evidence="9 10">
    <name type="scientific">Peteryoungia desertarenae</name>
    <dbReference type="NCBI Taxonomy" id="1813451"/>
    <lineage>
        <taxon>Bacteria</taxon>
        <taxon>Pseudomonadati</taxon>
        <taxon>Pseudomonadota</taxon>
        <taxon>Alphaproteobacteria</taxon>
        <taxon>Hyphomicrobiales</taxon>
        <taxon>Rhizobiaceae</taxon>
        <taxon>Peteryoungia</taxon>
    </lineage>
</organism>
<feature type="binding site" evidence="7">
    <location>
        <begin position="80"/>
        <end position="82"/>
    </location>
    <ligand>
        <name>substrate</name>
    </ligand>
</feature>
<dbReference type="NCBIfam" id="TIGR00581">
    <property type="entry name" value="moaC"/>
    <property type="match status" value="1"/>
</dbReference>
<keyword evidence="10" id="KW-1185">Reference proteome</keyword>
<name>A0ABX6QP68_9HYPH</name>
<evidence type="ECO:0000259" key="8">
    <source>
        <dbReference type="Pfam" id="PF01967"/>
    </source>
</evidence>
<evidence type="ECO:0000313" key="10">
    <source>
        <dbReference type="Proteomes" id="UP000308530"/>
    </source>
</evidence>
<keyword evidence="4 7" id="KW-0501">Molybdenum cofactor biosynthesis</keyword>
<dbReference type="EC" id="4.6.1.17" evidence="3 7"/>
<dbReference type="CDD" id="cd01420">
    <property type="entry name" value="MoaC_PE"/>
    <property type="match status" value="1"/>
</dbReference>
<keyword evidence="5 7" id="KW-0456">Lyase</keyword>
<evidence type="ECO:0000256" key="3">
    <source>
        <dbReference type="ARBA" id="ARBA00012575"/>
    </source>
</evidence>
<proteinExistence type="inferred from homology"/>
<dbReference type="RefSeq" id="WP_138288705.1">
    <property type="nucleotide sequence ID" value="NZ_CP058350.1"/>
</dbReference>
<feature type="domain" description="Molybdopterin cofactor biosynthesis C (MoaC)" evidence="8">
    <location>
        <begin position="20"/>
        <end position="155"/>
    </location>
</feature>
<dbReference type="HAMAP" id="MF_01224_B">
    <property type="entry name" value="MoaC_B"/>
    <property type="match status" value="1"/>
</dbReference>
<comment type="catalytic activity">
    <reaction evidence="1 7">
        <text>(8S)-3',8-cyclo-7,8-dihydroguanosine 5'-triphosphate = cyclic pyranopterin phosphate + diphosphate</text>
        <dbReference type="Rhea" id="RHEA:49580"/>
        <dbReference type="ChEBI" id="CHEBI:33019"/>
        <dbReference type="ChEBI" id="CHEBI:59648"/>
        <dbReference type="ChEBI" id="CHEBI:131766"/>
        <dbReference type="EC" id="4.6.1.17"/>
    </reaction>
</comment>
<dbReference type="Proteomes" id="UP000308530">
    <property type="component" value="Chromosome"/>
</dbReference>
<dbReference type="Pfam" id="PF01967">
    <property type="entry name" value="MoaC"/>
    <property type="match status" value="1"/>
</dbReference>
<feature type="binding site" evidence="7">
    <location>
        <begin position="118"/>
        <end position="119"/>
    </location>
    <ligand>
        <name>substrate</name>
    </ligand>
</feature>
<comment type="similarity">
    <text evidence="7">Belongs to the MoaC family.</text>
</comment>
<comment type="pathway">
    <text evidence="2 7">Cofactor biosynthesis; molybdopterin biosynthesis.</text>
</comment>
<dbReference type="Gene3D" id="3.30.70.640">
    <property type="entry name" value="Molybdopterin cofactor biosynthesis C (MoaC) domain"/>
    <property type="match status" value="1"/>
</dbReference>
<dbReference type="InterPro" id="IPR047594">
    <property type="entry name" value="MoaC_bact/euk"/>
</dbReference>
<dbReference type="PANTHER" id="PTHR22960">
    <property type="entry name" value="MOLYBDOPTERIN COFACTOR SYNTHESIS PROTEIN A"/>
    <property type="match status" value="1"/>
</dbReference>
<dbReference type="GO" id="GO:0061799">
    <property type="term" value="F:cyclic pyranopterin monophosphate synthase activity"/>
    <property type="evidence" value="ECO:0007669"/>
    <property type="project" value="UniProtKB-EC"/>
</dbReference>
<dbReference type="SUPFAM" id="SSF55040">
    <property type="entry name" value="Molybdenum cofactor biosynthesis protein C, MoaC"/>
    <property type="match status" value="1"/>
</dbReference>